<keyword evidence="12" id="KW-1185">Reference proteome</keyword>
<evidence type="ECO:0000256" key="6">
    <source>
        <dbReference type="ARBA" id="ARBA00022859"/>
    </source>
</evidence>
<feature type="region of interest" description="Disordered" evidence="8">
    <location>
        <begin position="135"/>
        <end position="155"/>
    </location>
</feature>
<comment type="caution">
    <text evidence="11">The sequence shown here is derived from an EMBL/GenBank/DDBJ whole genome shotgun (WGS) entry which is preliminary data.</text>
</comment>
<dbReference type="InterPro" id="IPR005521">
    <property type="entry name" value="Attacin_C"/>
</dbReference>
<dbReference type="Pfam" id="PF03769">
    <property type="entry name" value="Attacin_C"/>
    <property type="match status" value="1"/>
</dbReference>
<sequence length="155" mass="17006">MQNTILFVLASLALSLAFPAGPANPLPKPEDRQRETTYKIEDPGTLNVLHRQKVFEDSKHRVDATGILKQDLLNIRRPTQVGGRVDYNYKPADTKLGVEAINNGRFGTDVGVEATRNVFKGRNSDLEIGAKYGQHFGGPGGRSEPSFGGFVRGHF</sequence>
<dbReference type="Proteomes" id="UP001168821">
    <property type="component" value="Unassembled WGS sequence"/>
</dbReference>
<dbReference type="AlphaFoldDB" id="A0AA38M8G6"/>
<dbReference type="EMBL" id="JALNTZ010000007">
    <property type="protein sequence ID" value="KAJ3646417.1"/>
    <property type="molecule type" value="Genomic_DNA"/>
</dbReference>
<dbReference type="GO" id="GO:0042742">
    <property type="term" value="P:defense response to bacterium"/>
    <property type="evidence" value="ECO:0007669"/>
    <property type="project" value="UniProtKB-KW"/>
</dbReference>
<evidence type="ECO:0000256" key="3">
    <source>
        <dbReference type="ARBA" id="ARBA00022525"/>
    </source>
</evidence>
<keyword evidence="9" id="KW-0732">Signal</keyword>
<evidence type="ECO:0000256" key="7">
    <source>
        <dbReference type="ARBA" id="ARBA00023022"/>
    </source>
</evidence>
<name>A0AA38M8G6_9CUCU</name>
<gene>
    <name evidence="11" type="ORF">Zmor_024006</name>
</gene>
<feature type="chain" id="PRO_5041334961" description="Attacin C-terminal domain-containing protein" evidence="9">
    <location>
        <begin position="18"/>
        <end position="155"/>
    </location>
</feature>
<organism evidence="11 12">
    <name type="scientific">Zophobas morio</name>
    <dbReference type="NCBI Taxonomy" id="2755281"/>
    <lineage>
        <taxon>Eukaryota</taxon>
        <taxon>Metazoa</taxon>
        <taxon>Ecdysozoa</taxon>
        <taxon>Arthropoda</taxon>
        <taxon>Hexapoda</taxon>
        <taxon>Insecta</taxon>
        <taxon>Pterygota</taxon>
        <taxon>Neoptera</taxon>
        <taxon>Endopterygota</taxon>
        <taxon>Coleoptera</taxon>
        <taxon>Polyphaga</taxon>
        <taxon>Cucujiformia</taxon>
        <taxon>Tenebrionidae</taxon>
        <taxon>Zophobas</taxon>
    </lineage>
</organism>
<feature type="signal peptide" evidence="9">
    <location>
        <begin position="1"/>
        <end position="17"/>
    </location>
</feature>
<protein>
    <recommendedName>
        <fullName evidence="10">Attacin C-terminal domain-containing protein</fullName>
    </recommendedName>
</protein>
<keyword evidence="4" id="KW-0929">Antimicrobial</keyword>
<evidence type="ECO:0000256" key="8">
    <source>
        <dbReference type="SAM" id="MobiDB-lite"/>
    </source>
</evidence>
<keyword evidence="6" id="KW-0391">Immunity</keyword>
<keyword evidence="3" id="KW-0964">Secreted</keyword>
<accession>A0AA38M8G6</accession>
<proteinExistence type="inferred from homology"/>
<evidence type="ECO:0000259" key="10">
    <source>
        <dbReference type="Pfam" id="PF03769"/>
    </source>
</evidence>
<dbReference type="GO" id="GO:0045087">
    <property type="term" value="P:innate immune response"/>
    <property type="evidence" value="ECO:0007669"/>
    <property type="project" value="UniProtKB-KW"/>
</dbReference>
<comment type="similarity">
    <text evidence="2">Belongs to the attacin/sarcotoxin-2 family.</text>
</comment>
<feature type="domain" description="Attacin C-terminal" evidence="10">
    <location>
        <begin position="48"/>
        <end position="149"/>
    </location>
</feature>
<dbReference type="GO" id="GO:0005576">
    <property type="term" value="C:extracellular region"/>
    <property type="evidence" value="ECO:0007669"/>
    <property type="project" value="UniProtKB-SubCell"/>
</dbReference>
<keyword evidence="5" id="KW-0399">Innate immunity</keyword>
<keyword evidence="7" id="KW-0044">Antibiotic</keyword>
<evidence type="ECO:0000256" key="9">
    <source>
        <dbReference type="SAM" id="SignalP"/>
    </source>
</evidence>
<evidence type="ECO:0000313" key="11">
    <source>
        <dbReference type="EMBL" id="KAJ3646417.1"/>
    </source>
</evidence>
<evidence type="ECO:0000256" key="1">
    <source>
        <dbReference type="ARBA" id="ARBA00004613"/>
    </source>
</evidence>
<reference evidence="11" key="1">
    <citation type="journal article" date="2023" name="G3 (Bethesda)">
        <title>Whole genome assemblies of Zophobas morio and Tenebrio molitor.</title>
        <authorList>
            <person name="Kaur S."/>
            <person name="Stinson S.A."/>
            <person name="diCenzo G.C."/>
        </authorList>
    </citation>
    <scope>NUCLEOTIDE SEQUENCE</scope>
    <source>
        <strain evidence="11">QUZm001</strain>
    </source>
</reference>
<evidence type="ECO:0000256" key="5">
    <source>
        <dbReference type="ARBA" id="ARBA00022588"/>
    </source>
</evidence>
<evidence type="ECO:0000256" key="4">
    <source>
        <dbReference type="ARBA" id="ARBA00022529"/>
    </source>
</evidence>
<evidence type="ECO:0000313" key="12">
    <source>
        <dbReference type="Proteomes" id="UP001168821"/>
    </source>
</evidence>
<comment type="subcellular location">
    <subcellularLocation>
        <location evidence="1">Secreted</location>
    </subcellularLocation>
</comment>
<evidence type="ECO:0000256" key="2">
    <source>
        <dbReference type="ARBA" id="ARBA00007550"/>
    </source>
</evidence>